<dbReference type="InterPro" id="IPR001356">
    <property type="entry name" value="HD"/>
</dbReference>
<dbReference type="InParanoid" id="A0A2P6NMY0"/>
<keyword evidence="2 3" id="KW-0539">Nucleus</keyword>
<feature type="domain" description="Homeobox" evidence="5">
    <location>
        <begin position="32"/>
        <end position="96"/>
    </location>
</feature>
<dbReference type="EMBL" id="MDYQ01000047">
    <property type="protein sequence ID" value="PRP85311.1"/>
    <property type="molecule type" value="Genomic_DNA"/>
</dbReference>
<dbReference type="InterPro" id="IPR009057">
    <property type="entry name" value="Homeodomain-like_sf"/>
</dbReference>
<dbReference type="OrthoDB" id="6159439at2759"/>
<dbReference type="Proteomes" id="UP000241769">
    <property type="component" value="Unassembled WGS sequence"/>
</dbReference>
<evidence type="ECO:0000259" key="5">
    <source>
        <dbReference type="PROSITE" id="PS50071"/>
    </source>
</evidence>
<evidence type="ECO:0000256" key="1">
    <source>
        <dbReference type="ARBA" id="ARBA00004123"/>
    </source>
</evidence>
<evidence type="ECO:0000256" key="4">
    <source>
        <dbReference type="RuleBase" id="RU000682"/>
    </source>
</evidence>
<evidence type="ECO:0000256" key="2">
    <source>
        <dbReference type="ARBA" id="ARBA00023242"/>
    </source>
</evidence>
<evidence type="ECO:0000313" key="6">
    <source>
        <dbReference type="EMBL" id="PRP85311.1"/>
    </source>
</evidence>
<dbReference type="PANTHER" id="PTHR24341">
    <property type="entry name" value="HOMEOBOX PROTEIN ENGRAILED"/>
    <property type="match status" value="1"/>
</dbReference>
<keyword evidence="7" id="KW-1185">Reference proteome</keyword>
<comment type="caution">
    <text evidence="6">The sequence shown here is derived from an EMBL/GenBank/DDBJ whole genome shotgun (WGS) entry which is preliminary data.</text>
</comment>
<evidence type="ECO:0000256" key="3">
    <source>
        <dbReference type="PROSITE-ProRule" id="PRU00108"/>
    </source>
</evidence>
<dbReference type="GO" id="GO:0005634">
    <property type="term" value="C:nucleus"/>
    <property type="evidence" value="ECO:0007669"/>
    <property type="project" value="UniProtKB-SubCell"/>
</dbReference>
<reference evidence="6 7" key="1">
    <citation type="journal article" date="2018" name="Genome Biol. Evol.">
        <title>Multiple Roots of Fruiting Body Formation in Amoebozoa.</title>
        <authorList>
            <person name="Hillmann F."/>
            <person name="Forbes G."/>
            <person name="Novohradska S."/>
            <person name="Ferling I."/>
            <person name="Riege K."/>
            <person name="Groth M."/>
            <person name="Westermann M."/>
            <person name="Marz M."/>
            <person name="Spaller T."/>
            <person name="Winckler T."/>
            <person name="Schaap P."/>
            <person name="Glockner G."/>
        </authorList>
    </citation>
    <scope>NUCLEOTIDE SEQUENCE [LARGE SCALE GENOMIC DNA]</scope>
    <source>
        <strain evidence="6 7">Jena</strain>
    </source>
</reference>
<dbReference type="GO" id="GO:0000978">
    <property type="term" value="F:RNA polymerase II cis-regulatory region sequence-specific DNA binding"/>
    <property type="evidence" value="ECO:0007669"/>
    <property type="project" value="TreeGrafter"/>
</dbReference>
<accession>A0A2P6NMY0</accession>
<dbReference type="Gene3D" id="1.10.10.60">
    <property type="entry name" value="Homeodomain-like"/>
    <property type="match status" value="1"/>
</dbReference>
<dbReference type="SUPFAM" id="SSF46689">
    <property type="entry name" value="Homeodomain-like"/>
    <property type="match status" value="1"/>
</dbReference>
<proteinExistence type="predicted"/>
<dbReference type="InterPro" id="IPR050720">
    <property type="entry name" value="Engrailed_Homeobox_TFs"/>
</dbReference>
<organism evidence="6 7">
    <name type="scientific">Planoprotostelium fungivorum</name>
    <dbReference type="NCBI Taxonomy" id="1890364"/>
    <lineage>
        <taxon>Eukaryota</taxon>
        <taxon>Amoebozoa</taxon>
        <taxon>Evosea</taxon>
        <taxon>Variosea</taxon>
        <taxon>Cavosteliida</taxon>
        <taxon>Cavosteliaceae</taxon>
        <taxon>Planoprotostelium</taxon>
    </lineage>
</organism>
<dbReference type="PANTHER" id="PTHR24341:SF1">
    <property type="entry name" value="CYTOPLASMIC POLYADENYLATED HOMEOBOX-LIKE PROTEIN"/>
    <property type="match status" value="1"/>
</dbReference>
<dbReference type="AlphaFoldDB" id="A0A2P6NMY0"/>
<keyword evidence="3 4" id="KW-0238">DNA-binding</keyword>
<keyword evidence="3 4" id="KW-0371">Homeobox</keyword>
<evidence type="ECO:0000313" key="7">
    <source>
        <dbReference type="Proteomes" id="UP000241769"/>
    </source>
</evidence>
<dbReference type="GO" id="GO:0000981">
    <property type="term" value="F:DNA-binding transcription factor activity, RNA polymerase II-specific"/>
    <property type="evidence" value="ECO:0007669"/>
    <property type="project" value="TreeGrafter"/>
</dbReference>
<name>A0A2P6NMY0_9EUKA</name>
<sequence length="96" mass="11501">MDVKRLIHEGSPRMKKSNGGMIFSDHVFFFTTSSAHRGRVFSEEQREKLLRQFESDPYPDQQRRRELAEELSTNARPIGMRSIQIWFQNKRQRECK</sequence>
<comment type="subcellular location">
    <subcellularLocation>
        <location evidence="1 3 4">Nucleus</location>
    </subcellularLocation>
</comment>
<gene>
    <name evidence="6" type="ORF">PROFUN_06913</name>
</gene>
<dbReference type="Pfam" id="PF00046">
    <property type="entry name" value="Homeodomain"/>
    <property type="match status" value="1"/>
</dbReference>
<dbReference type="PROSITE" id="PS50071">
    <property type="entry name" value="HOMEOBOX_2"/>
    <property type="match status" value="1"/>
</dbReference>
<protein>
    <submittedName>
        <fullName evidence="6">Engrailed homeobox</fullName>
    </submittedName>
</protein>
<dbReference type="SMART" id="SM00389">
    <property type="entry name" value="HOX"/>
    <property type="match status" value="1"/>
</dbReference>
<dbReference type="CDD" id="cd00086">
    <property type="entry name" value="homeodomain"/>
    <property type="match status" value="1"/>
</dbReference>